<keyword evidence="1" id="KW-1133">Transmembrane helix</keyword>
<evidence type="ECO:0000313" key="3">
    <source>
        <dbReference type="Proteomes" id="UP000008694"/>
    </source>
</evidence>
<accession>D7KBD5</accession>
<keyword evidence="3" id="KW-1185">Reference proteome</keyword>
<dbReference type="AlphaFoldDB" id="D7KBD5"/>
<dbReference type="Proteomes" id="UP000008694">
    <property type="component" value="Unassembled WGS sequence"/>
</dbReference>
<name>D7KBD5_ARALL</name>
<organism evidence="3">
    <name type="scientific">Arabidopsis lyrata subsp. lyrata</name>
    <name type="common">Lyre-leaved rock-cress</name>
    <dbReference type="NCBI Taxonomy" id="81972"/>
    <lineage>
        <taxon>Eukaryota</taxon>
        <taxon>Viridiplantae</taxon>
        <taxon>Streptophyta</taxon>
        <taxon>Embryophyta</taxon>
        <taxon>Tracheophyta</taxon>
        <taxon>Spermatophyta</taxon>
        <taxon>Magnoliopsida</taxon>
        <taxon>eudicotyledons</taxon>
        <taxon>Gunneridae</taxon>
        <taxon>Pentapetalae</taxon>
        <taxon>rosids</taxon>
        <taxon>malvids</taxon>
        <taxon>Brassicales</taxon>
        <taxon>Brassicaceae</taxon>
        <taxon>Camelineae</taxon>
        <taxon>Arabidopsis</taxon>
    </lineage>
</organism>
<reference evidence="3" key="1">
    <citation type="journal article" date="2011" name="Nat. Genet.">
        <title>The Arabidopsis lyrata genome sequence and the basis of rapid genome size change.</title>
        <authorList>
            <person name="Hu T.T."/>
            <person name="Pattyn P."/>
            <person name="Bakker E.G."/>
            <person name="Cao J."/>
            <person name="Cheng J.-F."/>
            <person name="Clark R.M."/>
            <person name="Fahlgren N."/>
            <person name="Fawcett J.A."/>
            <person name="Grimwood J."/>
            <person name="Gundlach H."/>
            <person name="Haberer G."/>
            <person name="Hollister J.D."/>
            <person name="Ossowski S."/>
            <person name="Ottilar R.P."/>
            <person name="Salamov A.A."/>
            <person name="Schneeberger K."/>
            <person name="Spannagl M."/>
            <person name="Wang X."/>
            <person name="Yang L."/>
            <person name="Nasrallah M.E."/>
            <person name="Bergelson J."/>
            <person name="Carrington J.C."/>
            <person name="Gaut B.S."/>
            <person name="Schmutz J."/>
            <person name="Mayer K.F.X."/>
            <person name="Van de Peer Y."/>
            <person name="Grigoriev I.V."/>
            <person name="Nordborg M."/>
            <person name="Weigel D."/>
            <person name="Guo Y.-L."/>
        </authorList>
    </citation>
    <scope>NUCLEOTIDE SEQUENCE [LARGE SCALE GENOMIC DNA]</scope>
    <source>
        <strain evidence="3">cv. MN47</strain>
    </source>
</reference>
<dbReference type="Gramene" id="scaffold_100229.1">
    <property type="protein sequence ID" value="scaffold_100229.1"/>
    <property type="gene ID" value="scaffold_100229.1"/>
</dbReference>
<keyword evidence="1" id="KW-0812">Transmembrane</keyword>
<evidence type="ECO:0000313" key="2">
    <source>
        <dbReference type="EMBL" id="EFH65684.1"/>
    </source>
</evidence>
<gene>
    <name evidence="2" type="ORF">ARALYDRAFT_887435</name>
</gene>
<protein>
    <submittedName>
        <fullName evidence="2">Predicted protein</fullName>
    </submittedName>
</protein>
<dbReference type="HOGENOM" id="CLU_2253783_0_0_1"/>
<feature type="transmembrane region" description="Helical" evidence="1">
    <location>
        <begin position="33"/>
        <end position="53"/>
    </location>
</feature>
<proteinExistence type="predicted"/>
<keyword evidence="1" id="KW-0472">Membrane</keyword>
<dbReference type="EMBL" id="GL348713">
    <property type="protein sequence ID" value="EFH65684.1"/>
    <property type="molecule type" value="Genomic_DNA"/>
</dbReference>
<evidence type="ECO:0000256" key="1">
    <source>
        <dbReference type="SAM" id="Phobius"/>
    </source>
</evidence>
<sequence length="104" mass="11911">MTSSLQTTSYRFPFIFRDKTHDFTVTSSIATKLFFAELIISCSFVTIIISSHYLVNDKLWALGGLFSLWTQIGLLFLWVSLYSPFHLCLVGLKPNNHYSRLGLL</sequence>